<name>A0A843VFA6_COLES</name>
<feature type="region of interest" description="Disordered" evidence="1">
    <location>
        <begin position="1"/>
        <end position="81"/>
    </location>
</feature>
<evidence type="ECO:0000313" key="2">
    <source>
        <dbReference type="EMBL" id="MQL91103.1"/>
    </source>
</evidence>
<feature type="compositionally biased region" description="Polar residues" evidence="1">
    <location>
        <begin position="1"/>
        <end position="21"/>
    </location>
</feature>
<proteinExistence type="predicted"/>
<evidence type="ECO:0000313" key="3">
    <source>
        <dbReference type="Proteomes" id="UP000652761"/>
    </source>
</evidence>
<dbReference type="EMBL" id="NMUH01001303">
    <property type="protein sequence ID" value="MQL91103.1"/>
    <property type="molecule type" value="Genomic_DNA"/>
</dbReference>
<organism evidence="2 3">
    <name type="scientific">Colocasia esculenta</name>
    <name type="common">Wild taro</name>
    <name type="synonym">Arum esculentum</name>
    <dbReference type="NCBI Taxonomy" id="4460"/>
    <lineage>
        <taxon>Eukaryota</taxon>
        <taxon>Viridiplantae</taxon>
        <taxon>Streptophyta</taxon>
        <taxon>Embryophyta</taxon>
        <taxon>Tracheophyta</taxon>
        <taxon>Spermatophyta</taxon>
        <taxon>Magnoliopsida</taxon>
        <taxon>Liliopsida</taxon>
        <taxon>Araceae</taxon>
        <taxon>Aroideae</taxon>
        <taxon>Colocasieae</taxon>
        <taxon>Colocasia</taxon>
    </lineage>
</organism>
<accession>A0A843VFA6</accession>
<comment type="caution">
    <text evidence="2">The sequence shown here is derived from an EMBL/GenBank/DDBJ whole genome shotgun (WGS) entry which is preliminary data.</text>
</comment>
<reference evidence="2" key="1">
    <citation type="submission" date="2017-07" db="EMBL/GenBank/DDBJ databases">
        <title>Taro Niue Genome Assembly and Annotation.</title>
        <authorList>
            <person name="Atibalentja N."/>
            <person name="Keating K."/>
            <person name="Fields C.J."/>
        </authorList>
    </citation>
    <scope>NUCLEOTIDE SEQUENCE</scope>
    <source>
        <strain evidence="2">Niue_2</strain>
        <tissue evidence="2">Leaf</tissue>
    </source>
</reference>
<gene>
    <name evidence="2" type="ORF">Taro_023709</name>
</gene>
<sequence>MKHNMYNSDSELSTEYRSATKSGREGAPRRPARNHHKEYAQNGDALNALAHRQRTPTHWSSGQSVALCPGDKQKQKHGNST</sequence>
<protein>
    <submittedName>
        <fullName evidence="2">Uncharacterized protein</fullName>
    </submittedName>
</protein>
<evidence type="ECO:0000256" key="1">
    <source>
        <dbReference type="SAM" id="MobiDB-lite"/>
    </source>
</evidence>
<dbReference type="Proteomes" id="UP000652761">
    <property type="component" value="Unassembled WGS sequence"/>
</dbReference>
<keyword evidence="3" id="KW-1185">Reference proteome</keyword>
<dbReference type="AlphaFoldDB" id="A0A843VFA6"/>